<reference evidence="1 2" key="1">
    <citation type="submission" date="2022-08" db="EMBL/GenBank/DDBJ databases">
        <title>Myroides zhujiangensis sp. nov., a novel bacterium isolated from sediment in the Pearl River Estuary.</title>
        <authorList>
            <person name="Cui L."/>
        </authorList>
    </citation>
    <scope>NUCLEOTIDE SEQUENCE [LARGE SCALE GENOMIC DNA]</scope>
    <source>
        <strain evidence="1 2">SCSIO 72103</strain>
    </source>
</reference>
<accession>A0ABY5NTV5</accession>
<protein>
    <recommendedName>
        <fullName evidence="3">Lipoprotein</fullName>
    </recommendedName>
</protein>
<evidence type="ECO:0008006" key="3">
    <source>
        <dbReference type="Google" id="ProtNLM"/>
    </source>
</evidence>
<dbReference type="EMBL" id="CP102382">
    <property type="protein sequence ID" value="UUV22012.1"/>
    <property type="molecule type" value="Genomic_DNA"/>
</dbReference>
<sequence>MMGYIRTHTLNKLLICTILFFNIGCTKNDRLKKNDELVNIVNFFINEYKISNNRNFLISEYKLSYYDNIEIIDSLKYVYIHIQDYQNDIPYVKINDNRELLRARTGSYNIYYEVDKGDAIRIPNYLEWEKVEPEIRDETPMIVDYIELQCLYNLKEKKIEL</sequence>
<proteinExistence type="predicted"/>
<dbReference type="RefSeq" id="WP_257499930.1">
    <property type="nucleotide sequence ID" value="NZ_CP102382.1"/>
</dbReference>
<keyword evidence="2" id="KW-1185">Reference proteome</keyword>
<organism evidence="1 2">
    <name type="scientific">Paenimyroides aestuarii</name>
    <dbReference type="NCBI Taxonomy" id="2968490"/>
    <lineage>
        <taxon>Bacteria</taxon>
        <taxon>Pseudomonadati</taxon>
        <taxon>Bacteroidota</taxon>
        <taxon>Flavobacteriia</taxon>
        <taxon>Flavobacteriales</taxon>
        <taxon>Flavobacteriaceae</taxon>
        <taxon>Paenimyroides</taxon>
    </lineage>
</organism>
<name>A0ABY5NTV5_9FLAO</name>
<dbReference type="Proteomes" id="UP001317001">
    <property type="component" value="Chromosome"/>
</dbReference>
<evidence type="ECO:0000313" key="2">
    <source>
        <dbReference type="Proteomes" id="UP001317001"/>
    </source>
</evidence>
<gene>
    <name evidence="1" type="ORF">NPX36_02915</name>
</gene>
<evidence type="ECO:0000313" key="1">
    <source>
        <dbReference type="EMBL" id="UUV22012.1"/>
    </source>
</evidence>